<keyword evidence="9" id="KW-1185">Reference proteome</keyword>
<dbReference type="GO" id="GO:0009307">
    <property type="term" value="P:DNA restriction-modification system"/>
    <property type="evidence" value="ECO:0007669"/>
    <property type="project" value="UniProtKB-KW"/>
</dbReference>
<evidence type="ECO:0000256" key="6">
    <source>
        <dbReference type="RuleBase" id="RU000416"/>
    </source>
</evidence>
<dbReference type="Proteomes" id="UP000288669">
    <property type="component" value="Unassembled WGS sequence"/>
</dbReference>
<keyword evidence="2 5" id="KW-0808">Transferase</keyword>
<comment type="catalytic activity">
    <reaction evidence="7">
        <text>a 2'-deoxycytidine in DNA + S-adenosyl-L-methionine = a 5-methyl-2'-deoxycytidine in DNA + S-adenosyl-L-homocysteine + H(+)</text>
        <dbReference type="Rhea" id="RHEA:13681"/>
        <dbReference type="Rhea" id="RHEA-COMP:11369"/>
        <dbReference type="Rhea" id="RHEA-COMP:11370"/>
        <dbReference type="ChEBI" id="CHEBI:15378"/>
        <dbReference type="ChEBI" id="CHEBI:57856"/>
        <dbReference type="ChEBI" id="CHEBI:59789"/>
        <dbReference type="ChEBI" id="CHEBI:85452"/>
        <dbReference type="ChEBI" id="CHEBI:85454"/>
        <dbReference type="EC" id="2.1.1.37"/>
    </reaction>
</comment>
<evidence type="ECO:0000256" key="3">
    <source>
        <dbReference type="ARBA" id="ARBA00022691"/>
    </source>
</evidence>
<dbReference type="OrthoDB" id="9813719at2"/>
<dbReference type="GO" id="GO:0032259">
    <property type="term" value="P:methylation"/>
    <property type="evidence" value="ECO:0007669"/>
    <property type="project" value="UniProtKB-KW"/>
</dbReference>
<dbReference type="PROSITE" id="PS00094">
    <property type="entry name" value="C5_MTASE_1"/>
    <property type="match status" value="1"/>
</dbReference>
<dbReference type="PRINTS" id="PR00105">
    <property type="entry name" value="C5METTRFRASE"/>
</dbReference>
<dbReference type="PROSITE" id="PS00095">
    <property type="entry name" value="C5_MTASE_2"/>
    <property type="match status" value="1"/>
</dbReference>
<dbReference type="PROSITE" id="PS51679">
    <property type="entry name" value="SAM_MT_C5"/>
    <property type="match status" value="1"/>
</dbReference>
<dbReference type="InterPro" id="IPR050750">
    <property type="entry name" value="C5-MTase"/>
</dbReference>
<dbReference type="GO" id="GO:0003886">
    <property type="term" value="F:DNA (cytosine-5-)-methyltransferase activity"/>
    <property type="evidence" value="ECO:0007669"/>
    <property type="project" value="UniProtKB-EC"/>
</dbReference>
<name>A0A430AF23_9ENTE</name>
<dbReference type="InterPro" id="IPR001525">
    <property type="entry name" value="C5_MeTfrase"/>
</dbReference>
<comment type="caution">
    <text evidence="8">The sequence shown here is derived from an EMBL/GenBank/DDBJ whole genome shotgun (WGS) entry which is preliminary data.</text>
</comment>
<feature type="active site" evidence="5">
    <location>
        <position position="84"/>
    </location>
</feature>
<keyword evidence="1 5" id="KW-0489">Methyltransferase</keyword>
<evidence type="ECO:0000313" key="8">
    <source>
        <dbReference type="EMBL" id="RSU06209.1"/>
    </source>
</evidence>
<proteinExistence type="inferred from homology"/>
<reference evidence="8 9" key="1">
    <citation type="submission" date="2017-05" db="EMBL/GenBank/DDBJ databases">
        <title>Vagococcus spp. assemblies.</title>
        <authorList>
            <person name="Gulvik C.A."/>
        </authorList>
    </citation>
    <scope>NUCLEOTIDE SEQUENCE [LARGE SCALE GENOMIC DNA]</scope>
    <source>
        <strain evidence="8 9">DSM 24756</strain>
    </source>
</reference>
<evidence type="ECO:0000256" key="4">
    <source>
        <dbReference type="ARBA" id="ARBA00022747"/>
    </source>
</evidence>
<gene>
    <name evidence="8" type="ORF">CBF30_10860</name>
</gene>
<dbReference type="InterPro" id="IPR029063">
    <property type="entry name" value="SAM-dependent_MTases_sf"/>
</dbReference>
<dbReference type="EC" id="2.1.1.37" evidence="7"/>
<evidence type="ECO:0000256" key="7">
    <source>
        <dbReference type="RuleBase" id="RU000417"/>
    </source>
</evidence>
<accession>A0A430AF23</accession>
<keyword evidence="4" id="KW-0680">Restriction system</keyword>
<dbReference type="SUPFAM" id="SSF53335">
    <property type="entry name" value="S-adenosyl-L-methionine-dependent methyltransferases"/>
    <property type="match status" value="1"/>
</dbReference>
<dbReference type="InterPro" id="IPR018117">
    <property type="entry name" value="C5_DNA_meth_AS"/>
</dbReference>
<evidence type="ECO:0000313" key="9">
    <source>
        <dbReference type="Proteomes" id="UP000288669"/>
    </source>
</evidence>
<evidence type="ECO:0000256" key="2">
    <source>
        <dbReference type="ARBA" id="ARBA00022679"/>
    </source>
</evidence>
<comment type="similarity">
    <text evidence="5 6">Belongs to the class I-like SAM-binding methyltransferase superfamily. C5-methyltransferase family.</text>
</comment>
<dbReference type="EMBL" id="NGJZ01000004">
    <property type="protein sequence ID" value="RSU06209.1"/>
    <property type="molecule type" value="Genomic_DNA"/>
</dbReference>
<dbReference type="NCBIfam" id="TIGR00675">
    <property type="entry name" value="dcm"/>
    <property type="match status" value="1"/>
</dbReference>
<evidence type="ECO:0000256" key="1">
    <source>
        <dbReference type="ARBA" id="ARBA00022603"/>
    </source>
</evidence>
<protein>
    <recommendedName>
        <fullName evidence="7">Cytosine-specific methyltransferase</fullName>
        <ecNumber evidence="7">2.1.1.37</ecNumber>
    </recommendedName>
</protein>
<dbReference type="AlphaFoldDB" id="A0A430AF23"/>
<keyword evidence="3 5" id="KW-0949">S-adenosyl-L-methionine</keyword>
<dbReference type="PANTHER" id="PTHR46098:SF1">
    <property type="entry name" value="TRNA (CYTOSINE(38)-C(5))-METHYLTRANSFERASE"/>
    <property type="match status" value="1"/>
</dbReference>
<dbReference type="PANTHER" id="PTHR46098">
    <property type="entry name" value="TRNA (CYTOSINE(38)-C(5))-METHYLTRANSFERASE"/>
    <property type="match status" value="1"/>
</dbReference>
<dbReference type="Gene3D" id="3.40.50.150">
    <property type="entry name" value="Vaccinia Virus protein VP39"/>
    <property type="match status" value="1"/>
</dbReference>
<sequence>MNNSNIRVAEMFAGVGGFHLGLKNASPNFEIIWANQFEPSRKNQFAFKIYQERFPEIEPSNEDFSKIDKTCIPDMDLLVGGFPCQDYSVAASGAKGIVGKKGVLWWDIRKTIEVKKPKYIFLENVDRLLSSPGVTTVQPGRDFGIMLRTLSDLGYGVTWKMINASDYGFPQKRRRTFIFAFRKDSIFMKNMKNINLENEDEIRNFLTNMSPLSSTLANKEIHDFEEISLMNQLELKDFSDNFRIKRGFRKTGFMIDGHVYMANYQPVMRPKCTLRTIIKPNIEDDSLYLSKEQKNKFAELKAGFRKIKISKTGHPYKYGMGAIAYPDSLDEPARTMVTSEHTISRMSHVVRDPGNNKKRLISPEEAELINMFPEGWTKIEGITKTNRYFTMGNALVVGLVTEIGEEIEKLFKLESDNIE</sequence>
<organism evidence="8 9">
    <name type="scientific">Vagococcus entomophilus</name>
    <dbReference type="NCBI Taxonomy" id="1160095"/>
    <lineage>
        <taxon>Bacteria</taxon>
        <taxon>Bacillati</taxon>
        <taxon>Bacillota</taxon>
        <taxon>Bacilli</taxon>
        <taxon>Lactobacillales</taxon>
        <taxon>Enterococcaceae</taxon>
        <taxon>Vagococcus</taxon>
    </lineage>
</organism>
<dbReference type="Pfam" id="PF00145">
    <property type="entry name" value="DNA_methylase"/>
    <property type="match status" value="1"/>
</dbReference>
<dbReference type="InterPro" id="IPR031303">
    <property type="entry name" value="C5_meth_CS"/>
</dbReference>
<dbReference type="RefSeq" id="WP_126826653.1">
    <property type="nucleotide sequence ID" value="NZ_JBHLWU010000003.1"/>
</dbReference>
<evidence type="ECO:0000256" key="5">
    <source>
        <dbReference type="PROSITE-ProRule" id="PRU01016"/>
    </source>
</evidence>